<keyword evidence="1" id="KW-0732">Signal</keyword>
<dbReference type="InterPro" id="IPR036514">
    <property type="entry name" value="SGNH_hydro_sf"/>
</dbReference>
<sequence>MSNIIKKSILALFVLCAVSLFGQNTKRVLFLGNSYTYVNNLPQMVSDMAASTGKTLIFDSNTPGGYYLGQHLTNPESLAKIKAGNWDNVVLQDQSMALAYPDRYKNFIATGIALDSIIKANNLCSQTMFYSTWGRKNGDTYLCTPPQCAQDTWINRTYYEMDSDIEVNYKTIADSLKSSMAPVGAVWRYIRQQYPTIELFQEDESHPSLAGSYAAACCFYAAIFRSDPTQITFNSGLSVTDAANIRQAAKQIVYNHLPEWNVGPYDDLLNENCMVLGVDSNITEHWTVYPNPVTDVLCVRFPENSVDDIISVYNVLGDLIKEVEAQETTYIDFSGLSNGLYIIRSANSQRIFKVVKK</sequence>
<comment type="caution">
    <text evidence="3">The sequence shown here is derived from an EMBL/GenBank/DDBJ whole genome shotgun (WGS) entry which is preliminary data.</text>
</comment>
<gene>
    <name evidence="3" type="ORF">EPI11_15820</name>
</gene>
<dbReference type="GO" id="GO:0016788">
    <property type="term" value="F:hydrolase activity, acting on ester bonds"/>
    <property type="evidence" value="ECO:0007669"/>
    <property type="project" value="UniProtKB-ARBA"/>
</dbReference>
<dbReference type="OrthoDB" id="7443339at2"/>
<dbReference type="Proteomes" id="UP000287527">
    <property type="component" value="Unassembled WGS sequence"/>
</dbReference>
<dbReference type="Pfam" id="PF18962">
    <property type="entry name" value="Por_Secre_tail"/>
    <property type="match status" value="1"/>
</dbReference>
<protein>
    <submittedName>
        <fullName evidence="3">T9SS type A sorting domain-containing protein</fullName>
    </submittedName>
</protein>
<evidence type="ECO:0000259" key="2">
    <source>
        <dbReference type="Pfam" id="PF18962"/>
    </source>
</evidence>
<feature type="domain" description="Secretion system C-terminal sorting" evidence="2">
    <location>
        <begin position="288"/>
        <end position="349"/>
    </location>
</feature>
<dbReference type="EMBL" id="SBII01000012">
    <property type="protein sequence ID" value="RWW92373.1"/>
    <property type="molecule type" value="Genomic_DNA"/>
</dbReference>
<reference evidence="3 4" key="1">
    <citation type="submission" date="2019-01" db="EMBL/GenBank/DDBJ databases">
        <title>Flavobacterium sp. nov.,isolated from freshwater.</title>
        <authorList>
            <person name="Zhang R."/>
            <person name="Du Z.-J."/>
        </authorList>
    </citation>
    <scope>NUCLEOTIDE SEQUENCE [LARGE SCALE GENOMIC DNA]</scope>
    <source>
        <strain evidence="3 4">1E403</strain>
    </source>
</reference>
<proteinExistence type="predicted"/>
<name>A0A3S3QFP0_9FLAO</name>
<keyword evidence="4" id="KW-1185">Reference proteome</keyword>
<dbReference type="NCBIfam" id="TIGR04183">
    <property type="entry name" value="Por_Secre_tail"/>
    <property type="match status" value="1"/>
</dbReference>
<evidence type="ECO:0000313" key="4">
    <source>
        <dbReference type="Proteomes" id="UP000287527"/>
    </source>
</evidence>
<dbReference type="Gene3D" id="3.40.50.1110">
    <property type="entry name" value="SGNH hydrolase"/>
    <property type="match status" value="1"/>
</dbReference>
<dbReference type="SUPFAM" id="SSF52266">
    <property type="entry name" value="SGNH hydrolase"/>
    <property type="match status" value="1"/>
</dbReference>
<dbReference type="InterPro" id="IPR026444">
    <property type="entry name" value="Secre_tail"/>
</dbReference>
<evidence type="ECO:0000313" key="3">
    <source>
        <dbReference type="EMBL" id="RWW92373.1"/>
    </source>
</evidence>
<evidence type="ECO:0000256" key="1">
    <source>
        <dbReference type="ARBA" id="ARBA00022729"/>
    </source>
</evidence>
<organism evidence="3 4">
    <name type="scientific">Flavobacterium cerinum</name>
    <dbReference type="NCBI Taxonomy" id="2502784"/>
    <lineage>
        <taxon>Bacteria</taxon>
        <taxon>Pseudomonadati</taxon>
        <taxon>Bacteroidota</taxon>
        <taxon>Flavobacteriia</taxon>
        <taxon>Flavobacteriales</taxon>
        <taxon>Flavobacteriaceae</taxon>
        <taxon>Flavobacterium</taxon>
    </lineage>
</organism>
<dbReference type="AlphaFoldDB" id="A0A3S3QFP0"/>
<accession>A0A3S3QFP0</accession>
<dbReference type="RefSeq" id="WP_128390954.1">
    <property type="nucleotide sequence ID" value="NZ_SBII01000012.1"/>
</dbReference>